<dbReference type="Proteomes" id="UP000182284">
    <property type="component" value="Unassembled WGS sequence"/>
</dbReference>
<gene>
    <name evidence="1" type="ORF">SAMN04488117_11852</name>
</gene>
<reference evidence="1 2" key="1">
    <citation type="submission" date="2016-10" db="EMBL/GenBank/DDBJ databases">
        <authorList>
            <person name="de Groot N.N."/>
        </authorList>
    </citation>
    <scope>NUCLEOTIDE SEQUENCE [LARGE SCALE GENOMIC DNA]</scope>
    <source>
        <strain evidence="1 2">DSM 27375</strain>
    </source>
</reference>
<dbReference type="OrthoDB" id="7066341at2"/>
<evidence type="ECO:0000313" key="1">
    <source>
        <dbReference type="EMBL" id="SDG38118.1"/>
    </source>
</evidence>
<sequence length="140" mass="15656">MIFEFLPLRGVVDIEFGADRDAVRNILGTAYTSFKRTPLSVCPLDHFSGLGVFVLYDAQEKVEAFEFDDTGTVMFRGSNLVALTPSLFREIITDSAAEYVEDEEEIISRSLGACGWFPSKSTDQTQTAKSILIFKEGYFE</sequence>
<evidence type="ECO:0000313" key="2">
    <source>
        <dbReference type="Proteomes" id="UP000182284"/>
    </source>
</evidence>
<dbReference type="RefSeq" id="WP_074647209.1">
    <property type="nucleotide sequence ID" value="NZ_FNBL01000018.1"/>
</dbReference>
<dbReference type="EMBL" id="FNBL01000018">
    <property type="protein sequence ID" value="SDG38118.1"/>
    <property type="molecule type" value="Genomic_DNA"/>
</dbReference>
<organism evidence="1 2">
    <name type="scientific">Celeribacter baekdonensis</name>
    <dbReference type="NCBI Taxonomy" id="875171"/>
    <lineage>
        <taxon>Bacteria</taxon>
        <taxon>Pseudomonadati</taxon>
        <taxon>Pseudomonadota</taxon>
        <taxon>Alphaproteobacteria</taxon>
        <taxon>Rhodobacterales</taxon>
        <taxon>Roseobacteraceae</taxon>
        <taxon>Celeribacter</taxon>
    </lineage>
</organism>
<protein>
    <submittedName>
        <fullName evidence="1">Uncharacterized protein</fullName>
    </submittedName>
</protein>
<name>A0A1G7TS71_9RHOB</name>
<dbReference type="AlphaFoldDB" id="A0A1G7TS71"/>
<accession>A0A1G7TS71</accession>
<proteinExistence type="predicted"/>